<gene>
    <name evidence="3" type="ORF">HNP84_009096</name>
</gene>
<accession>A0A840PMT7</accession>
<dbReference type="Gene3D" id="3.90.550.10">
    <property type="entry name" value="Spore Coat Polysaccharide Biosynthesis Protein SpsA, Chain A"/>
    <property type="match status" value="1"/>
</dbReference>
<dbReference type="AlphaFoldDB" id="A0A840PMT7"/>
<evidence type="ECO:0000313" key="4">
    <source>
        <dbReference type="Proteomes" id="UP000578449"/>
    </source>
</evidence>
<dbReference type="EC" id="2.7.8.12" evidence="3"/>
<dbReference type="Proteomes" id="UP000578449">
    <property type="component" value="Unassembled WGS sequence"/>
</dbReference>
<sequence length="513" mass="56663">MAPLLSVVVPFHNVVAYLEECLTSLASQTLDDLEVVMVDDGSADGSRTIADVFAAWDPRFVLVGTGANVGPGPARNLGIEAATGRYLAFADADDVLPRDAYERLVRALEDSGSDLACGGVQRLESGTLGPSPLHARTFRRGARRTHITRAPKLVRDRTVWNKVYRRSFWDACGLSFPPGLYEDLPVALEAHVRASAVDVVPEVVYHWRLRESGASSITQRRTEAANIAERLASVRTARSLLARRAPALLAAYDGMVASWDLAIVAKAVEAAAEPDRSALLGLVGAYVDQIDGEAVRGLPAIRRLELYLLRHGMVGELAEVRRSRREHGGRVRVVPRGLREARWFAAYPYYGDRARRIPAHLYDVTEELELRAGVERVSWRGRSLAIEGYAYIRHAEDVRTRMKLWLVSPGTQERIPVVTFARTRRPHPDGADGPATGFVATLNRKLVKELRGRWSLHVELTGPRGLRREGPVKHGTLRRRQLRRAKRARAGLSDKVSDKATGKESVRTVSQGG</sequence>
<dbReference type="PANTHER" id="PTHR22916">
    <property type="entry name" value="GLYCOSYLTRANSFERASE"/>
    <property type="match status" value="1"/>
</dbReference>
<dbReference type="InterPro" id="IPR001173">
    <property type="entry name" value="Glyco_trans_2-like"/>
</dbReference>
<evidence type="ECO:0000259" key="2">
    <source>
        <dbReference type="Pfam" id="PF00535"/>
    </source>
</evidence>
<dbReference type="CDD" id="cd00761">
    <property type="entry name" value="Glyco_tranf_GTA_type"/>
    <property type="match status" value="1"/>
</dbReference>
<name>A0A840PMT7_9ACTN</name>
<dbReference type="GO" id="GO:0047355">
    <property type="term" value="F:CDP-glycerol glycerophosphotransferase activity"/>
    <property type="evidence" value="ECO:0007669"/>
    <property type="project" value="UniProtKB-EC"/>
</dbReference>
<proteinExistence type="predicted"/>
<comment type="caution">
    <text evidence="3">The sequence shown here is derived from an EMBL/GenBank/DDBJ whole genome shotgun (WGS) entry which is preliminary data.</text>
</comment>
<feature type="domain" description="Glycosyltransferase 2-like" evidence="2">
    <location>
        <begin position="6"/>
        <end position="168"/>
    </location>
</feature>
<dbReference type="SUPFAM" id="SSF53448">
    <property type="entry name" value="Nucleotide-diphospho-sugar transferases"/>
    <property type="match status" value="1"/>
</dbReference>
<feature type="compositionally biased region" description="Basic residues" evidence="1">
    <location>
        <begin position="475"/>
        <end position="489"/>
    </location>
</feature>
<organism evidence="3 4">
    <name type="scientific">Thermocatellispora tengchongensis</name>
    <dbReference type="NCBI Taxonomy" id="1073253"/>
    <lineage>
        <taxon>Bacteria</taxon>
        <taxon>Bacillati</taxon>
        <taxon>Actinomycetota</taxon>
        <taxon>Actinomycetes</taxon>
        <taxon>Streptosporangiales</taxon>
        <taxon>Streptosporangiaceae</taxon>
        <taxon>Thermocatellispora</taxon>
    </lineage>
</organism>
<dbReference type="Pfam" id="PF00535">
    <property type="entry name" value="Glycos_transf_2"/>
    <property type="match status" value="1"/>
</dbReference>
<feature type="region of interest" description="Disordered" evidence="1">
    <location>
        <begin position="464"/>
        <end position="513"/>
    </location>
</feature>
<dbReference type="EMBL" id="JACHGN010000029">
    <property type="protein sequence ID" value="MBB5139333.1"/>
    <property type="molecule type" value="Genomic_DNA"/>
</dbReference>
<reference evidence="3 4" key="1">
    <citation type="submission" date="2020-08" db="EMBL/GenBank/DDBJ databases">
        <title>Genomic Encyclopedia of Type Strains, Phase IV (KMG-IV): sequencing the most valuable type-strain genomes for metagenomic binning, comparative biology and taxonomic classification.</title>
        <authorList>
            <person name="Goeker M."/>
        </authorList>
    </citation>
    <scope>NUCLEOTIDE SEQUENCE [LARGE SCALE GENOMIC DNA]</scope>
    <source>
        <strain evidence="3 4">DSM 45615</strain>
    </source>
</reference>
<keyword evidence="3" id="KW-0808">Transferase</keyword>
<protein>
    <submittedName>
        <fullName evidence="3">CDP-glycerol glycerophosphotransferase</fullName>
        <ecNumber evidence="3">2.7.8.12</ecNumber>
    </submittedName>
</protein>
<evidence type="ECO:0000256" key="1">
    <source>
        <dbReference type="SAM" id="MobiDB-lite"/>
    </source>
</evidence>
<dbReference type="PANTHER" id="PTHR22916:SF3">
    <property type="entry name" value="UDP-GLCNAC:BETAGAL BETA-1,3-N-ACETYLGLUCOSAMINYLTRANSFERASE-LIKE PROTEIN 1"/>
    <property type="match status" value="1"/>
</dbReference>
<evidence type="ECO:0000313" key="3">
    <source>
        <dbReference type="EMBL" id="MBB5139333.1"/>
    </source>
</evidence>
<dbReference type="InterPro" id="IPR029044">
    <property type="entry name" value="Nucleotide-diphossugar_trans"/>
</dbReference>
<dbReference type="RefSeq" id="WP_185056170.1">
    <property type="nucleotide sequence ID" value="NZ_BAABIX010000029.1"/>
</dbReference>
<dbReference type="GO" id="GO:0016758">
    <property type="term" value="F:hexosyltransferase activity"/>
    <property type="evidence" value="ECO:0007669"/>
    <property type="project" value="UniProtKB-ARBA"/>
</dbReference>
<feature type="compositionally biased region" description="Basic and acidic residues" evidence="1">
    <location>
        <begin position="495"/>
        <end position="506"/>
    </location>
</feature>
<keyword evidence="4" id="KW-1185">Reference proteome</keyword>